<evidence type="ECO:0000313" key="9">
    <source>
        <dbReference type="EMBL" id="KAL3735040.1"/>
    </source>
</evidence>
<keyword evidence="6" id="KW-0175">Coiled coil</keyword>
<dbReference type="GO" id="GO:0005634">
    <property type="term" value="C:nucleus"/>
    <property type="evidence" value="ECO:0007669"/>
    <property type="project" value="UniProtKB-SubCell"/>
</dbReference>
<accession>A0ABD3K546</accession>
<dbReference type="AlphaFoldDB" id="A0ABD3K546"/>
<proteinExistence type="predicted"/>
<sequence length="228" mass="25844">MGREKIKIKKIDNVMARRVTFSKRRRGLIKKAQELSVLCDADVSLIIFSATGKLYEFSSSRYTNISSSMEDTLTRYVLHSNIVEKPVQPCLSLQKDSSNLEMLRKEVNDKAYKLRQMKGEDLERLDVEGLRQLEKKLEAGLSLVIKTEEERASTKINELQGKEAQLIKENKQLKQKMILHRGKSLIVNSEDNNVVLEVEGVLLELVNNVAVGSSSVAPLDDDRFHPSS</sequence>
<dbReference type="PROSITE" id="PS51297">
    <property type="entry name" value="K_BOX"/>
    <property type="match status" value="1"/>
</dbReference>
<evidence type="ECO:0000256" key="1">
    <source>
        <dbReference type="ARBA" id="ARBA00004123"/>
    </source>
</evidence>
<dbReference type="SMART" id="SM00432">
    <property type="entry name" value="MADS"/>
    <property type="match status" value="1"/>
</dbReference>
<dbReference type="InterPro" id="IPR002100">
    <property type="entry name" value="TF_MADSbox"/>
</dbReference>
<dbReference type="Pfam" id="PF00319">
    <property type="entry name" value="SRF-TF"/>
    <property type="match status" value="1"/>
</dbReference>
<dbReference type="InterPro" id="IPR050142">
    <property type="entry name" value="MADS-box/MEF2_TF"/>
</dbReference>
<evidence type="ECO:0000256" key="3">
    <source>
        <dbReference type="ARBA" id="ARBA00023125"/>
    </source>
</evidence>
<comment type="caution">
    <text evidence="9">The sequence shown here is derived from an EMBL/GenBank/DDBJ whole genome shotgun (WGS) entry which is preliminary data.</text>
</comment>
<keyword evidence="4" id="KW-0804">Transcription</keyword>
<name>A0ABD3K546_EUCGL</name>
<dbReference type="PROSITE" id="PS00350">
    <property type="entry name" value="MADS_BOX_1"/>
    <property type="match status" value="1"/>
</dbReference>
<feature type="coiled-coil region" evidence="6">
    <location>
        <begin position="130"/>
        <end position="176"/>
    </location>
</feature>
<evidence type="ECO:0000259" key="8">
    <source>
        <dbReference type="PROSITE" id="PS51297"/>
    </source>
</evidence>
<dbReference type="InterPro" id="IPR002487">
    <property type="entry name" value="TF_Kbox"/>
</dbReference>
<evidence type="ECO:0000259" key="7">
    <source>
        <dbReference type="PROSITE" id="PS50066"/>
    </source>
</evidence>
<comment type="subcellular location">
    <subcellularLocation>
        <location evidence="1">Nucleus</location>
    </subcellularLocation>
</comment>
<keyword evidence="5" id="KW-0539">Nucleus</keyword>
<dbReference type="GO" id="GO:0003677">
    <property type="term" value="F:DNA binding"/>
    <property type="evidence" value="ECO:0007669"/>
    <property type="project" value="UniProtKB-KW"/>
</dbReference>
<dbReference type="InterPro" id="IPR036879">
    <property type="entry name" value="TF_MADSbox_sf"/>
</dbReference>
<dbReference type="PROSITE" id="PS50066">
    <property type="entry name" value="MADS_BOX_2"/>
    <property type="match status" value="1"/>
</dbReference>
<dbReference type="PRINTS" id="PR00404">
    <property type="entry name" value="MADSDOMAIN"/>
</dbReference>
<dbReference type="SUPFAM" id="SSF55455">
    <property type="entry name" value="SRF-like"/>
    <property type="match status" value="1"/>
</dbReference>
<reference evidence="9 10" key="1">
    <citation type="submission" date="2024-11" db="EMBL/GenBank/DDBJ databases">
        <title>Chromosome-level genome assembly of Eucalyptus globulus Labill. provides insights into its genome evolution.</title>
        <authorList>
            <person name="Li X."/>
        </authorList>
    </citation>
    <scope>NUCLEOTIDE SEQUENCE [LARGE SCALE GENOMIC DNA]</scope>
    <source>
        <strain evidence="9">CL2024</strain>
        <tissue evidence="9">Fresh tender leaves</tissue>
    </source>
</reference>
<keyword evidence="2" id="KW-0805">Transcription regulation</keyword>
<dbReference type="InterPro" id="IPR033896">
    <property type="entry name" value="MEF2-like_N"/>
</dbReference>
<dbReference type="EMBL" id="JBJKBG010000006">
    <property type="protein sequence ID" value="KAL3735040.1"/>
    <property type="molecule type" value="Genomic_DNA"/>
</dbReference>
<evidence type="ECO:0000256" key="4">
    <source>
        <dbReference type="ARBA" id="ARBA00023163"/>
    </source>
</evidence>
<keyword evidence="3" id="KW-0238">DNA-binding</keyword>
<evidence type="ECO:0000256" key="6">
    <source>
        <dbReference type="SAM" id="Coils"/>
    </source>
</evidence>
<dbReference type="CDD" id="cd00265">
    <property type="entry name" value="MADS_MEF2_like"/>
    <property type="match status" value="1"/>
</dbReference>
<evidence type="ECO:0000313" key="10">
    <source>
        <dbReference type="Proteomes" id="UP001634007"/>
    </source>
</evidence>
<dbReference type="Proteomes" id="UP001634007">
    <property type="component" value="Unassembled WGS sequence"/>
</dbReference>
<keyword evidence="10" id="KW-1185">Reference proteome</keyword>
<gene>
    <name evidence="9" type="ORF">ACJRO7_024236</name>
</gene>
<organism evidence="9 10">
    <name type="scientific">Eucalyptus globulus</name>
    <name type="common">Tasmanian blue gum</name>
    <dbReference type="NCBI Taxonomy" id="34317"/>
    <lineage>
        <taxon>Eukaryota</taxon>
        <taxon>Viridiplantae</taxon>
        <taxon>Streptophyta</taxon>
        <taxon>Embryophyta</taxon>
        <taxon>Tracheophyta</taxon>
        <taxon>Spermatophyta</taxon>
        <taxon>Magnoliopsida</taxon>
        <taxon>eudicotyledons</taxon>
        <taxon>Gunneridae</taxon>
        <taxon>Pentapetalae</taxon>
        <taxon>rosids</taxon>
        <taxon>malvids</taxon>
        <taxon>Myrtales</taxon>
        <taxon>Myrtaceae</taxon>
        <taxon>Myrtoideae</taxon>
        <taxon>Eucalypteae</taxon>
        <taxon>Eucalyptus</taxon>
    </lineage>
</organism>
<dbReference type="Pfam" id="PF01486">
    <property type="entry name" value="K-box"/>
    <property type="match status" value="1"/>
</dbReference>
<feature type="domain" description="K-box" evidence="8">
    <location>
        <begin position="93"/>
        <end position="183"/>
    </location>
</feature>
<feature type="domain" description="MADS-box" evidence="7">
    <location>
        <begin position="1"/>
        <end position="61"/>
    </location>
</feature>
<evidence type="ECO:0000256" key="2">
    <source>
        <dbReference type="ARBA" id="ARBA00023015"/>
    </source>
</evidence>
<dbReference type="PANTHER" id="PTHR48019">
    <property type="entry name" value="SERUM RESPONSE FACTOR HOMOLOG"/>
    <property type="match status" value="1"/>
</dbReference>
<dbReference type="Gene3D" id="3.40.1810.10">
    <property type="entry name" value="Transcription factor, MADS-box"/>
    <property type="match status" value="1"/>
</dbReference>
<evidence type="ECO:0000256" key="5">
    <source>
        <dbReference type="ARBA" id="ARBA00023242"/>
    </source>
</evidence>
<protein>
    <submittedName>
        <fullName evidence="9">Uncharacterized protein</fullName>
    </submittedName>
</protein>